<dbReference type="CDD" id="cd00866">
    <property type="entry name" value="PEBP_euk"/>
    <property type="match status" value="1"/>
</dbReference>
<protein>
    <recommendedName>
        <fullName evidence="3">Flowering locus T</fullName>
    </recommendedName>
</protein>
<dbReference type="AlphaFoldDB" id="S8CP27"/>
<name>S8CP27_9LAMI</name>
<dbReference type="PANTHER" id="PTHR11362:SF9">
    <property type="entry name" value="PROTEIN FLOWERING LOCUS T-RELATED"/>
    <property type="match status" value="1"/>
</dbReference>
<dbReference type="Pfam" id="PF01161">
    <property type="entry name" value="PBP"/>
    <property type="match status" value="1"/>
</dbReference>
<dbReference type="Proteomes" id="UP000015453">
    <property type="component" value="Unassembled WGS sequence"/>
</dbReference>
<dbReference type="PANTHER" id="PTHR11362">
    <property type="entry name" value="PHOSPHATIDYLETHANOLAMINE-BINDING PROTEIN"/>
    <property type="match status" value="1"/>
</dbReference>
<evidence type="ECO:0000313" key="2">
    <source>
        <dbReference type="Proteomes" id="UP000015453"/>
    </source>
</evidence>
<sequence>SERNPLVVSGVVGDVLDTTCITSLRVSGSDGSLLFSGSTLRPSQLALRPKIDIGGDNFRTFYTLVMVDADAPSPSNPYHREYLHWLITDIPGTTSPIFGNEIVSYEPPQPTMGIHRLVLMLFRQQGRGTVNFSADRKNFNTKEFCRRNGISPPFAAAFYNCQGENGCGGRRA</sequence>
<dbReference type="InterPro" id="IPR008914">
    <property type="entry name" value="PEBP"/>
</dbReference>
<comment type="caution">
    <text evidence="1">The sequence shown here is derived from an EMBL/GenBank/DDBJ whole genome shotgun (WGS) entry which is preliminary data.</text>
</comment>
<evidence type="ECO:0008006" key="3">
    <source>
        <dbReference type="Google" id="ProtNLM"/>
    </source>
</evidence>
<dbReference type="InterPro" id="IPR035810">
    <property type="entry name" value="PEBP_euk"/>
</dbReference>
<organism evidence="1 2">
    <name type="scientific">Genlisea aurea</name>
    <dbReference type="NCBI Taxonomy" id="192259"/>
    <lineage>
        <taxon>Eukaryota</taxon>
        <taxon>Viridiplantae</taxon>
        <taxon>Streptophyta</taxon>
        <taxon>Embryophyta</taxon>
        <taxon>Tracheophyta</taxon>
        <taxon>Spermatophyta</taxon>
        <taxon>Magnoliopsida</taxon>
        <taxon>eudicotyledons</taxon>
        <taxon>Gunneridae</taxon>
        <taxon>Pentapetalae</taxon>
        <taxon>asterids</taxon>
        <taxon>lamiids</taxon>
        <taxon>Lamiales</taxon>
        <taxon>Lentibulariaceae</taxon>
        <taxon>Genlisea</taxon>
    </lineage>
</organism>
<evidence type="ECO:0000313" key="1">
    <source>
        <dbReference type="EMBL" id="EPS68884.1"/>
    </source>
</evidence>
<dbReference type="OrthoDB" id="2506647at2759"/>
<proteinExistence type="predicted"/>
<accession>S8CP27</accession>
<dbReference type="SUPFAM" id="SSF49777">
    <property type="entry name" value="PEBP-like"/>
    <property type="match status" value="1"/>
</dbReference>
<reference evidence="1 2" key="1">
    <citation type="journal article" date="2013" name="BMC Genomics">
        <title>The miniature genome of a carnivorous plant Genlisea aurea contains a low number of genes and short non-coding sequences.</title>
        <authorList>
            <person name="Leushkin E.V."/>
            <person name="Sutormin R.A."/>
            <person name="Nabieva E.R."/>
            <person name="Penin A.A."/>
            <person name="Kondrashov A.S."/>
            <person name="Logacheva M.D."/>
        </authorList>
    </citation>
    <scope>NUCLEOTIDE SEQUENCE [LARGE SCALE GENOMIC DNA]</scope>
</reference>
<dbReference type="Gene3D" id="3.90.280.10">
    <property type="entry name" value="PEBP-like"/>
    <property type="match status" value="1"/>
</dbReference>
<dbReference type="InterPro" id="IPR036610">
    <property type="entry name" value="PEBP-like_sf"/>
</dbReference>
<dbReference type="EMBL" id="AUSU01002388">
    <property type="protein sequence ID" value="EPS68884.1"/>
    <property type="molecule type" value="Genomic_DNA"/>
</dbReference>
<gene>
    <name evidence="1" type="ORF">M569_05884</name>
</gene>
<feature type="non-terminal residue" evidence="1">
    <location>
        <position position="1"/>
    </location>
</feature>
<keyword evidence="2" id="KW-1185">Reference proteome</keyword>